<dbReference type="Proteomes" id="UP001187415">
    <property type="component" value="Unassembled WGS sequence"/>
</dbReference>
<organism evidence="1 2">
    <name type="scientific">Channa striata</name>
    <name type="common">Snakehead murrel</name>
    <name type="synonym">Ophicephalus striatus</name>
    <dbReference type="NCBI Taxonomy" id="64152"/>
    <lineage>
        <taxon>Eukaryota</taxon>
        <taxon>Metazoa</taxon>
        <taxon>Chordata</taxon>
        <taxon>Craniata</taxon>
        <taxon>Vertebrata</taxon>
        <taxon>Euteleostomi</taxon>
        <taxon>Actinopterygii</taxon>
        <taxon>Neopterygii</taxon>
        <taxon>Teleostei</taxon>
        <taxon>Neoteleostei</taxon>
        <taxon>Acanthomorphata</taxon>
        <taxon>Anabantaria</taxon>
        <taxon>Anabantiformes</taxon>
        <taxon>Channoidei</taxon>
        <taxon>Channidae</taxon>
        <taxon>Channa</taxon>
    </lineage>
</organism>
<accession>A0AA88IVW0</accession>
<name>A0AA88IVW0_CHASR</name>
<comment type="caution">
    <text evidence="1">The sequence shown here is derived from an EMBL/GenBank/DDBJ whole genome shotgun (WGS) entry which is preliminary data.</text>
</comment>
<gene>
    <name evidence="1" type="ORF">Q5P01_023156</name>
</gene>
<proteinExistence type="predicted"/>
<evidence type="ECO:0000313" key="2">
    <source>
        <dbReference type="Proteomes" id="UP001187415"/>
    </source>
</evidence>
<dbReference type="EMBL" id="JAUPFM010000019">
    <property type="protein sequence ID" value="KAK2820197.1"/>
    <property type="molecule type" value="Genomic_DNA"/>
</dbReference>
<keyword evidence="2" id="KW-1185">Reference proteome</keyword>
<dbReference type="AlphaFoldDB" id="A0AA88IVW0"/>
<sequence>MGHFYTCSNIICINKHISKNLRVYGTIVLKKQLGQKIKFFSPVDRSSGFEQPKKHKQTEECLLSTFPPTAGPALPRESVS</sequence>
<protein>
    <submittedName>
        <fullName evidence="1">Uncharacterized protein</fullName>
    </submittedName>
</protein>
<reference evidence="1" key="1">
    <citation type="submission" date="2023-07" db="EMBL/GenBank/DDBJ databases">
        <title>Chromosome-level Genome Assembly of Striped Snakehead (Channa striata).</title>
        <authorList>
            <person name="Liu H."/>
        </authorList>
    </citation>
    <scope>NUCLEOTIDE SEQUENCE</scope>
    <source>
        <strain evidence="1">Gz</strain>
        <tissue evidence="1">Muscle</tissue>
    </source>
</reference>
<evidence type="ECO:0000313" key="1">
    <source>
        <dbReference type="EMBL" id="KAK2820197.1"/>
    </source>
</evidence>